<feature type="chain" id="PRO_5006597137" description="DUF1579 domain-containing protein" evidence="1">
    <location>
        <begin position="22"/>
        <end position="195"/>
    </location>
</feature>
<evidence type="ECO:0008006" key="4">
    <source>
        <dbReference type="Google" id="ProtNLM"/>
    </source>
</evidence>
<sequence length="195" mass="21399">MGLLAAGLSVLFAFDARAAQAAPVPAHKGASAAARDGQRDFDWEIGAWKTRVSRLQSPLSGNETWLELEGTTVVRKLFDGRANLAELDIAGPSGRIQGISLRLYEPQARQWSINYANLRSGTLTAPIAGAFKDGRGEFFGRDTFDGRPILVRFVIECATRDVCRFEQAFSADDGKRWEPNWIATDTRIADPTPTE</sequence>
<keyword evidence="1" id="KW-0732">Signal</keyword>
<dbReference type="AlphaFoldDB" id="A0A0S2FE36"/>
<evidence type="ECO:0000313" key="3">
    <source>
        <dbReference type="Proteomes" id="UP000060787"/>
    </source>
</evidence>
<dbReference type="KEGG" id="lab:LA76x_3657"/>
<organism evidence="2 3">
    <name type="scientific">Lysobacter antibioticus</name>
    <dbReference type="NCBI Taxonomy" id="84531"/>
    <lineage>
        <taxon>Bacteria</taxon>
        <taxon>Pseudomonadati</taxon>
        <taxon>Pseudomonadota</taxon>
        <taxon>Gammaproteobacteria</taxon>
        <taxon>Lysobacterales</taxon>
        <taxon>Lysobacteraceae</taxon>
        <taxon>Lysobacter</taxon>
    </lineage>
</organism>
<dbReference type="EMBL" id="CP011129">
    <property type="protein sequence ID" value="ALN81779.1"/>
    <property type="molecule type" value="Genomic_DNA"/>
</dbReference>
<reference evidence="2 3" key="1">
    <citation type="journal article" date="2015" name="BMC Genomics">
        <title>Comparative genomics and metabolic profiling of the genus Lysobacter.</title>
        <authorList>
            <person name="de Bruijn I."/>
            <person name="Cheng X."/>
            <person name="de Jager V."/>
            <person name="Exposito R.G."/>
            <person name="Watrous J."/>
            <person name="Patel N."/>
            <person name="Postma J."/>
            <person name="Dorrestein P.C."/>
            <person name="Kobayashi D."/>
            <person name="Raaijmakers J.M."/>
        </authorList>
    </citation>
    <scope>NUCLEOTIDE SEQUENCE [LARGE SCALE GENOMIC DNA]</scope>
    <source>
        <strain evidence="2 3">76</strain>
    </source>
</reference>
<dbReference type="Proteomes" id="UP000060787">
    <property type="component" value="Chromosome"/>
</dbReference>
<name>A0A0S2FE36_LYSAN</name>
<keyword evidence="3" id="KW-1185">Reference proteome</keyword>
<protein>
    <recommendedName>
        <fullName evidence="4">DUF1579 domain-containing protein</fullName>
    </recommendedName>
</protein>
<evidence type="ECO:0000313" key="2">
    <source>
        <dbReference type="EMBL" id="ALN81779.1"/>
    </source>
</evidence>
<feature type="signal peptide" evidence="1">
    <location>
        <begin position="1"/>
        <end position="21"/>
    </location>
</feature>
<gene>
    <name evidence="2" type="ORF">LA76x_3657</name>
</gene>
<proteinExistence type="predicted"/>
<evidence type="ECO:0000256" key="1">
    <source>
        <dbReference type="SAM" id="SignalP"/>
    </source>
</evidence>
<dbReference type="STRING" id="84531.LA76x_3657"/>
<dbReference type="PATRIC" id="fig|84531.8.peg.3675"/>
<accession>A0A0S2FE36</accession>